<feature type="domain" description="SAM-dependent MTase RsmB/NOP-type" evidence="7">
    <location>
        <begin position="95"/>
        <end position="474"/>
    </location>
</feature>
<dbReference type="InterPro" id="IPR023267">
    <property type="entry name" value="RCMT"/>
</dbReference>
<evidence type="ECO:0000259" key="7">
    <source>
        <dbReference type="PROSITE" id="PS51686"/>
    </source>
</evidence>
<gene>
    <name evidence="8" type="ORF">ABL78_2314</name>
</gene>
<dbReference type="InterPro" id="IPR029063">
    <property type="entry name" value="SAM-dependent_MTases_sf"/>
</dbReference>
<dbReference type="SUPFAM" id="SSF53335">
    <property type="entry name" value="S-adenosyl-L-methionine-dependent methyltransferases"/>
    <property type="match status" value="1"/>
</dbReference>
<proteinExistence type="inferred from homology"/>
<dbReference type="InterPro" id="IPR001678">
    <property type="entry name" value="MeTrfase_RsmB-F_NOP2_dom"/>
</dbReference>
<organism evidence="8 9">
    <name type="scientific">Leptomonas seymouri</name>
    <dbReference type="NCBI Taxonomy" id="5684"/>
    <lineage>
        <taxon>Eukaryota</taxon>
        <taxon>Discoba</taxon>
        <taxon>Euglenozoa</taxon>
        <taxon>Kinetoplastea</taxon>
        <taxon>Metakinetoplastina</taxon>
        <taxon>Trypanosomatida</taxon>
        <taxon>Trypanosomatidae</taxon>
        <taxon>Leishmaniinae</taxon>
        <taxon>Leptomonas</taxon>
    </lineage>
</organism>
<evidence type="ECO:0000256" key="1">
    <source>
        <dbReference type="ARBA" id="ARBA00022603"/>
    </source>
</evidence>
<keyword evidence="4 5" id="KW-0694">RNA-binding</keyword>
<comment type="caution">
    <text evidence="8">The sequence shown here is derived from an EMBL/GenBank/DDBJ whole genome shotgun (WGS) entry which is preliminary data.</text>
</comment>
<dbReference type="GO" id="GO:0008173">
    <property type="term" value="F:RNA methyltransferase activity"/>
    <property type="evidence" value="ECO:0007669"/>
    <property type="project" value="InterPro"/>
</dbReference>
<dbReference type="VEuPathDB" id="TriTrypDB:Lsey_0046_0170"/>
<dbReference type="InterPro" id="IPR049560">
    <property type="entry name" value="MeTrfase_RsmB-F_NOP2_cat"/>
</dbReference>
<sequence length="778" mass="86318">MPAPNSKLKSFGKNRREAKQATTTYDVDGNWVSGAPHQDKMRLIQNKLFDSYYRSLQKLGCVAARTVHPRATPTASSPAAQEVPEEVSTVLWDKEMELFRKPLLTTFWINDTDPLAGKVREYMESLDTSLVEPISWYPIEGMGWRILADKTEFRKRSEMQPLRQYLIQQTALGTISRQEEVSMIPPFLLDIQPNDVCLDMCASPGSKTAQMLVALGRHKVRPFDSDDSPFPFEYDSDGLVIANELDTKRANMLVHQVKRLRLLFPFALFTNHDARYFPEIPMGRSTAHSETCGVEGPLQSEGSGTLRFDKILCDVVCSGDGTLRKAPHIFKLWSPKEAINLQKLQIQIALRACHLLRVGGRLVYSTCSLNPIENEAVVAQIVHRTRGAMRLVDARALLPHLVCAPGMTSWTVTDAKGRVYEKPEGNMHEALFPPRTPGGYSSPAVEEMDLRLCMRLLPTHCKGGGFFVAVLDKVSEFRLKKLEELKAEAEAERAVAESERGAVDNQMGAPAVPSPVKKEKKEMLATSTAGGAENHANTLEAELTVAPEPTKARSLPPQFVVAPHEIQKTITNFYEIQRFPMDLLFVRTAQGERELRLSPGSVCSIVSRQAAAVLRHKTDSVVIVSAGLRVIAFECLDKGWRIASESAVLFAKLMRHSSRLVRVPVSLIQDMIAHGGKLKEKLLEQIDDAALRSTLENLPIGTLLLEIEAPKAQGGVYYSVALRARSRIQLLVDHEDLEGMQLRLGEKPVAPVAEEGAAASKVADARLLVDVEEREESA</sequence>
<evidence type="ECO:0000256" key="4">
    <source>
        <dbReference type="ARBA" id="ARBA00022884"/>
    </source>
</evidence>
<reference evidence="8 9" key="1">
    <citation type="journal article" date="2015" name="PLoS Pathog.">
        <title>Leptomonas seymouri: Adaptations to the Dixenous Life Cycle Analyzed by Genome Sequencing, Transcriptome Profiling and Co-infection with Leishmania donovani.</title>
        <authorList>
            <person name="Kraeva N."/>
            <person name="Butenko A."/>
            <person name="Hlavacova J."/>
            <person name="Kostygov A."/>
            <person name="Myskova J."/>
            <person name="Grybchuk D."/>
            <person name="Lestinova T."/>
            <person name="Votypka J."/>
            <person name="Volf P."/>
            <person name="Opperdoes F."/>
            <person name="Flegontov P."/>
            <person name="Lukes J."/>
            <person name="Yurchenko V."/>
        </authorList>
    </citation>
    <scope>NUCLEOTIDE SEQUENCE [LARGE SCALE GENOMIC DNA]</scope>
    <source>
        <strain evidence="8 9">ATCC 30220</strain>
    </source>
</reference>
<dbReference type="Proteomes" id="UP000038009">
    <property type="component" value="Unassembled WGS sequence"/>
</dbReference>
<evidence type="ECO:0000256" key="2">
    <source>
        <dbReference type="ARBA" id="ARBA00022679"/>
    </source>
</evidence>
<dbReference type="GO" id="GO:0001510">
    <property type="term" value="P:RNA methylation"/>
    <property type="evidence" value="ECO:0007669"/>
    <property type="project" value="InterPro"/>
</dbReference>
<feature type="active site" description="Nucleophile" evidence="5">
    <location>
        <position position="367"/>
    </location>
</feature>
<dbReference type="AlphaFoldDB" id="A0A0N1HZE7"/>
<feature type="region of interest" description="Disordered" evidence="6">
    <location>
        <begin position="1"/>
        <end position="22"/>
    </location>
</feature>
<keyword evidence="2 5" id="KW-0808">Transferase</keyword>
<dbReference type="OrthoDB" id="6093671at2759"/>
<dbReference type="PROSITE" id="PS51686">
    <property type="entry name" value="SAM_MT_RSMB_NOP"/>
    <property type="match status" value="1"/>
</dbReference>
<dbReference type="PRINTS" id="PR02008">
    <property type="entry name" value="RCMTFAMILY"/>
</dbReference>
<evidence type="ECO:0000313" key="8">
    <source>
        <dbReference type="EMBL" id="KPI88581.1"/>
    </source>
</evidence>
<protein>
    <recommendedName>
        <fullName evidence="7">SAM-dependent MTase RsmB/NOP-type domain-containing protein</fullName>
    </recommendedName>
</protein>
<dbReference type="EMBL" id="LJSK01000046">
    <property type="protein sequence ID" value="KPI88581.1"/>
    <property type="molecule type" value="Genomic_DNA"/>
</dbReference>
<keyword evidence="9" id="KW-1185">Reference proteome</keyword>
<keyword evidence="1 5" id="KW-0489">Methyltransferase</keyword>
<evidence type="ECO:0000256" key="5">
    <source>
        <dbReference type="PROSITE-ProRule" id="PRU01023"/>
    </source>
</evidence>
<accession>A0A0N1HZE7</accession>
<feature type="binding site" evidence="5">
    <location>
        <position position="244"/>
    </location>
    <ligand>
        <name>S-adenosyl-L-methionine</name>
        <dbReference type="ChEBI" id="CHEBI:59789"/>
    </ligand>
</feature>
<comment type="caution">
    <text evidence="5">Lacks conserved residue(s) required for the propagation of feature annotation.</text>
</comment>
<dbReference type="Pfam" id="PF01189">
    <property type="entry name" value="Methyltr_RsmB-F"/>
    <property type="match status" value="1"/>
</dbReference>
<keyword evidence="3 5" id="KW-0949">S-adenosyl-L-methionine</keyword>
<feature type="region of interest" description="Disordered" evidence="6">
    <location>
        <begin position="497"/>
        <end position="518"/>
    </location>
</feature>
<evidence type="ECO:0000313" key="9">
    <source>
        <dbReference type="Proteomes" id="UP000038009"/>
    </source>
</evidence>
<comment type="similarity">
    <text evidence="5">Belongs to the class I-like SAM-binding methyltransferase superfamily. RsmB/NOP family.</text>
</comment>
<dbReference type="Gene3D" id="3.40.50.150">
    <property type="entry name" value="Vaccinia Virus protein VP39"/>
    <property type="match status" value="1"/>
</dbReference>
<name>A0A0N1HZE7_LEPSE</name>
<feature type="binding site" evidence="5">
    <location>
        <position position="314"/>
    </location>
    <ligand>
        <name>S-adenosyl-L-methionine</name>
        <dbReference type="ChEBI" id="CHEBI:59789"/>
    </ligand>
</feature>
<dbReference type="OMA" id="NDVCLDM"/>
<dbReference type="PANTHER" id="PTHR22808:SF1">
    <property type="entry name" value="RNA CYTOSINE-C(5)-METHYLTRANSFERASE NSUN2-RELATED"/>
    <property type="match status" value="1"/>
</dbReference>
<dbReference type="GO" id="GO:0003723">
    <property type="term" value="F:RNA binding"/>
    <property type="evidence" value="ECO:0007669"/>
    <property type="project" value="UniProtKB-UniRule"/>
</dbReference>
<evidence type="ECO:0000256" key="6">
    <source>
        <dbReference type="SAM" id="MobiDB-lite"/>
    </source>
</evidence>
<feature type="binding site" evidence="5">
    <location>
        <position position="273"/>
    </location>
    <ligand>
        <name>S-adenosyl-L-methionine</name>
        <dbReference type="ChEBI" id="CHEBI:59789"/>
    </ligand>
</feature>
<dbReference type="PANTHER" id="PTHR22808">
    <property type="entry name" value="NCL1 YEAST -RELATED NOL1/NOP2/FMU SUN DOMAIN-CONTAINING"/>
    <property type="match status" value="1"/>
</dbReference>
<evidence type="ECO:0000256" key="3">
    <source>
        <dbReference type="ARBA" id="ARBA00022691"/>
    </source>
</evidence>